<dbReference type="Proteomes" id="UP001608902">
    <property type="component" value="Unassembled WGS sequence"/>
</dbReference>
<proteinExistence type="predicted"/>
<protein>
    <recommendedName>
        <fullName evidence="6">Sushi domain-containing protein</fullName>
    </recommendedName>
</protein>
<dbReference type="PANTHER" id="PTHR19325:SF575">
    <property type="entry name" value="LOCOMOTION-RELATED PROTEIN HIKARU GENKI"/>
    <property type="match status" value="1"/>
</dbReference>
<keyword evidence="2" id="KW-0677">Repeat</keyword>
<accession>A0ABD6EN52</accession>
<dbReference type="Pfam" id="PF00084">
    <property type="entry name" value="Sushi"/>
    <property type="match status" value="3"/>
</dbReference>
<feature type="domain" description="Sushi" evidence="6">
    <location>
        <begin position="341"/>
        <end position="406"/>
    </location>
</feature>
<dbReference type="Gene3D" id="2.10.70.10">
    <property type="entry name" value="Complement Module, domain 1"/>
    <property type="match status" value="4"/>
</dbReference>
<dbReference type="SUPFAM" id="SSF57535">
    <property type="entry name" value="Complement control module/SCR domain"/>
    <property type="match status" value="5"/>
</dbReference>
<dbReference type="InterPro" id="IPR050350">
    <property type="entry name" value="Compl-Cell_Adhes-Reg"/>
</dbReference>
<dbReference type="InterPro" id="IPR035976">
    <property type="entry name" value="Sushi/SCR/CCP_sf"/>
</dbReference>
<evidence type="ECO:0000259" key="6">
    <source>
        <dbReference type="PROSITE" id="PS50923"/>
    </source>
</evidence>
<feature type="disulfide bond" evidence="5">
    <location>
        <begin position="438"/>
        <end position="465"/>
    </location>
</feature>
<dbReference type="AlphaFoldDB" id="A0ABD6EN52"/>
<evidence type="ECO:0000313" key="7">
    <source>
        <dbReference type="EMBL" id="MFH4980965.1"/>
    </source>
</evidence>
<feature type="domain" description="Sushi" evidence="6">
    <location>
        <begin position="23"/>
        <end position="88"/>
    </location>
</feature>
<dbReference type="PROSITE" id="PS50923">
    <property type="entry name" value="SUSHI"/>
    <property type="match status" value="4"/>
</dbReference>
<dbReference type="EMBL" id="JBGFUD010006391">
    <property type="protein sequence ID" value="MFH4980965.1"/>
    <property type="molecule type" value="Genomic_DNA"/>
</dbReference>
<dbReference type="PANTHER" id="PTHR19325">
    <property type="entry name" value="COMPLEMENT COMPONENT-RELATED SUSHI DOMAIN-CONTAINING"/>
    <property type="match status" value="1"/>
</dbReference>
<reference evidence="7 8" key="1">
    <citation type="submission" date="2024-08" db="EMBL/GenBank/DDBJ databases">
        <title>Gnathostoma spinigerum genome.</title>
        <authorList>
            <person name="Gonzalez-Bertolin B."/>
            <person name="Monzon S."/>
            <person name="Zaballos A."/>
            <person name="Jimenez P."/>
            <person name="Dekumyoy P."/>
            <person name="Varona S."/>
            <person name="Cuesta I."/>
            <person name="Sumanam S."/>
            <person name="Adisakwattana P."/>
            <person name="Gasser R.B."/>
            <person name="Hernandez-Gonzalez A."/>
            <person name="Young N.D."/>
            <person name="Perteguer M.J."/>
        </authorList>
    </citation>
    <scope>NUCLEOTIDE SEQUENCE [LARGE SCALE GENOMIC DNA]</scope>
    <source>
        <strain evidence="7">AL3</strain>
        <tissue evidence="7">Liver</tissue>
    </source>
</reference>
<evidence type="ECO:0000256" key="1">
    <source>
        <dbReference type="ARBA" id="ARBA00022659"/>
    </source>
</evidence>
<name>A0ABD6EN52_9BILA</name>
<keyword evidence="8" id="KW-1185">Reference proteome</keyword>
<evidence type="ECO:0000256" key="5">
    <source>
        <dbReference type="PROSITE-ProRule" id="PRU00302"/>
    </source>
</evidence>
<evidence type="ECO:0000256" key="2">
    <source>
        <dbReference type="ARBA" id="ARBA00022737"/>
    </source>
</evidence>
<dbReference type="InterPro" id="IPR000436">
    <property type="entry name" value="Sushi_SCR_CCP_dom"/>
</dbReference>
<organism evidence="7 8">
    <name type="scientific">Gnathostoma spinigerum</name>
    <dbReference type="NCBI Taxonomy" id="75299"/>
    <lineage>
        <taxon>Eukaryota</taxon>
        <taxon>Metazoa</taxon>
        <taxon>Ecdysozoa</taxon>
        <taxon>Nematoda</taxon>
        <taxon>Chromadorea</taxon>
        <taxon>Rhabditida</taxon>
        <taxon>Spirurina</taxon>
        <taxon>Gnathostomatomorpha</taxon>
        <taxon>Gnathostomatoidea</taxon>
        <taxon>Gnathostomatidae</taxon>
        <taxon>Gnathostoma</taxon>
    </lineage>
</organism>
<evidence type="ECO:0000256" key="4">
    <source>
        <dbReference type="ARBA" id="ARBA00023180"/>
    </source>
</evidence>
<dbReference type="SMART" id="SM00032">
    <property type="entry name" value="CCP"/>
    <property type="match status" value="7"/>
</dbReference>
<feature type="disulfide bond" evidence="5">
    <location>
        <begin position="252"/>
        <end position="279"/>
    </location>
</feature>
<evidence type="ECO:0000256" key="3">
    <source>
        <dbReference type="ARBA" id="ARBA00023157"/>
    </source>
</evidence>
<feature type="domain" description="Sushi" evidence="6">
    <location>
        <begin position="216"/>
        <end position="281"/>
    </location>
</feature>
<comment type="caution">
    <text evidence="5">Lacks conserved residue(s) required for the propagation of feature annotation.</text>
</comment>
<gene>
    <name evidence="7" type="ORF">AB6A40_007674</name>
</gene>
<keyword evidence="3 5" id="KW-1015">Disulfide bond</keyword>
<feature type="disulfide bond" evidence="5">
    <location>
        <begin position="59"/>
        <end position="86"/>
    </location>
</feature>
<sequence length="467" mass="50710">MCPGSQIRRRSTCTERGWEPVLHDCPPPKCPTIANVSGGSIIYSSDAPFIYRSTATLVCDPDYKLVGINRTTCGLNGRWSNHLGACQIDKECPTVKTILPGLVVYSNPENEPLKGGMKALLLCPHQNTMQHVDTATCMPNGEWSNLLMTCQEKKTCPTIEVHNGIVAYSSLERSFTTSQVAQPPYPLSTVAHLMCPGYQTRRRSTCTERGWEPVLHDCPPPKCPTIANVSGGSIIYSSGAPFIYRSTATLVCDPDYKLVGTNRTTCGLNGRWSNDLGTCQIDKECPALKTTLPGLIVYCNSNDEPRKQGTKAFLLCSHQNTVLHVDTVTCLSHGEWDNVLTTCSAIEKCSKISVPNGDVSYSSKIIAVGTVATLSCSENYEPWGKTSGVQCRANGTWSEPLAICEKVGECPRLRVSGGNVKYSNDGPIKSGTIAEFTCRDDSLVNETQLTSCINGSWHPEIPGRCIG</sequence>
<keyword evidence="4" id="KW-0325">Glycoprotein</keyword>
<keyword evidence="1 5" id="KW-0768">Sushi</keyword>
<comment type="caution">
    <text evidence="7">The sequence shown here is derived from an EMBL/GenBank/DDBJ whole genome shotgun (WGS) entry which is preliminary data.</text>
</comment>
<dbReference type="CDD" id="cd00033">
    <property type="entry name" value="CCP"/>
    <property type="match status" value="4"/>
</dbReference>
<feature type="domain" description="Sushi" evidence="6">
    <location>
        <begin position="408"/>
        <end position="467"/>
    </location>
</feature>
<evidence type="ECO:0000313" key="8">
    <source>
        <dbReference type="Proteomes" id="UP001608902"/>
    </source>
</evidence>